<dbReference type="Gene3D" id="3.90.1200.10">
    <property type="match status" value="1"/>
</dbReference>
<dbReference type="InterPro" id="IPR051678">
    <property type="entry name" value="AGP_Transferase"/>
</dbReference>
<evidence type="ECO:0000313" key="2">
    <source>
        <dbReference type="EMBL" id="SDS38369.1"/>
    </source>
</evidence>
<feature type="domain" description="Aminoglycoside phosphotransferase" evidence="1">
    <location>
        <begin position="27"/>
        <end position="266"/>
    </location>
</feature>
<dbReference type="GO" id="GO:0016301">
    <property type="term" value="F:kinase activity"/>
    <property type="evidence" value="ECO:0007669"/>
    <property type="project" value="UniProtKB-KW"/>
</dbReference>
<dbReference type="STRING" id="117157.SAMN04489717_2521"/>
<organism evidence="2 3">
    <name type="scientific">Actinopolymorpha singaporensis</name>
    <dbReference type="NCBI Taxonomy" id="117157"/>
    <lineage>
        <taxon>Bacteria</taxon>
        <taxon>Bacillati</taxon>
        <taxon>Actinomycetota</taxon>
        <taxon>Actinomycetes</taxon>
        <taxon>Propionibacteriales</taxon>
        <taxon>Actinopolymorphaceae</taxon>
        <taxon>Actinopolymorpha</taxon>
    </lineage>
</organism>
<keyword evidence="2" id="KW-0808">Transferase</keyword>
<accession>A0A1H1RTN2</accession>
<sequence length="324" mass="35770">MRKPDVDPGALNALLGEIFGSQQEFTCRRTPTGSSTQVYRVDRGAETFYVRIAEEEQASLAPEAELHRALHSAGVRVPAVVHYEPFDETLTRSVMVTREVPGAPLSASGPARAVADIGRSAGRDLARIHDVPVRGFGWVCREHDRAGWPLRAEHRTYAEYVDPSAAAGPLSGVCFSTDQVRTVERLLQEAVEVGPAAEIGSVAHGDFDAGHIFEKNGAYTGLIDFGEIRGTDYTFDFATLCLNAEENPPVAQLLGHVEDGYAEVRALPDDHRRRLYLACVLSATHRLSTWYERDGERAFDGWFFRWIRDCLVAMLDSGRVPTID</sequence>
<dbReference type="Gene3D" id="3.30.200.20">
    <property type="entry name" value="Phosphorylase Kinase, domain 1"/>
    <property type="match status" value="1"/>
</dbReference>
<dbReference type="EMBL" id="LT629732">
    <property type="protein sequence ID" value="SDS38369.1"/>
    <property type="molecule type" value="Genomic_DNA"/>
</dbReference>
<dbReference type="OrthoDB" id="9797603at2"/>
<proteinExistence type="predicted"/>
<evidence type="ECO:0000313" key="3">
    <source>
        <dbReference type="Proteomes" id="UP000198983"/>
    </source>
</evidence>
<dbReference type="SUPFAM" id="SSF56112">
    <property type="entry name" value="Protein kinase-like (PK-like)"/>
    <property type="match status" value="1"/>
</dbReference>
<gene>
    <name evidence="2" type="ORF">SAMN04489717_2521</name>
</gene>
<dbReference type="PANTHER" id="PTHR21310">
    <property type="entry name" value="AMINOGLYCOSIDE PHOSPHOTRANSFERASE-RELATED-RELATED"/>
    <property type="match status" value="1"/>
</dbReference>
<dbReference type="InterPro" id="IPR002575">
    <property type="entry name" value="Aminoglycoside_PTrfase"/>
</dbReference>
<dbReference type="InterPro" id="IPR011009">
    <property type="entry name" value="Kinase-like_dom_sf"/>
</dbReference>
<dbReference type="Proteomes" id="UP000198983">
    <property type="component" value="Chromosome I"/>
</dbReference>
<keyword evidence="2" id="KW-0418">Kinase</keyword>
<keyword evidence="3" id="KW-1185">Reference proteome</keyword>
<reference evidence="2 3" key="1">
    <citation type="submission" date="2016-10" db="EMBL/GenBank/DDBJ databases">
        <authorList>
            <person name="de Groot N.N."/>
        </authorList>
    </citation>
    <scope>NUCLEOTIDE SEQUENCE [LARGE SCALE GENOMIC DNA]</scope>
    <source>
        <strain evidence="2 3">DSM 22024</strain>
    </source>
</reference>
<evidence type="ECO:0000259" key="1">
    <source>
        <dbReference type="Pfam" id="PF01636"/>
    </source>
</evidence>
<dbReference type="RefSeq" id="WP_092653451.1">
    <property type="nucleotide sequence ID" value="NZ_LT629732.1"/>
</dbReference>
<name>A0A1H1RTN2_9ACTN</name>
<protein>
    <submittedName>
        <fullName evidence="2">Predicted kinase, aminoglycoside phosphotransferase (APT) family</fullName>
    </submittedName>
</protein>
<dbReference type="Pfam" id="PF01636">
    <property type="entry name" value="APH"/>
    <property type="match status" value="1"/>
</dbReference>
<dbReference type="AlphaFoldDB" id="A0A1H1RTN2"/>